<sequence>MTKLWEKAAQIREDLVTLIYKSGGGHIGGDLSETDILVTLYYKYLHCSPSLVNDPNRDRFILSKGHSVETLYCILADLGYFPKSDLDNYSGFNSKYIGHPNNHVNGIEMNTGSLGHGLSLGVGMSLAGKMDKKDYRVYVVMGDGELAEGSVWEAAMAAAHYRLDNLTVFVDRNHLQISGDTEKVMSQDSLQERWGAFGWNTITINGNKIGEISRAIEIAQKNSENPTIIIANTTKGCGCPSIENKAEWHHKLPTLAEYKTLLAEIRAGGVSHE</sequence>
<dbReference type="InterPro" id="IPR029061">
    <property type="entry name" value="THDP-binding"/>
</dbReference>
<evidence type="ECO:0000256" key="5">
    <source>
        <dbReference type="ARBA" id="ARBA00023052"/>
    </source>
</evidence>
<reference evidence="7" key="1">
    <citation type="submission" date="2019-08" db="EMBL/GenBank/DDBJ databases">
        <authorList>
            <person name="Kucharzyk K."/>
            <person name="Murdoch R.W."/>
            <person name="Higgins S."/>
            <person name="Loffler F."/>
        </authorList>
    </citation>
    <scope>NUCLEOTIDE SEQUENCE</scope>
</reference>
<evidence type="ECO:0000256" key="1">
    <source>
        <dbReference type="ARBA" id="ARBA00001964"/>
    </source>
</evidence>
<name>A0A644V9L2_9ZZZZ</name>
<proteinExistence type="inferred from homology"/>
<dbReference type="PROSITE" id="PS00801">
    <property type="entry name" value="TRANSKETOLASE_1"/>
    <property type="match status" value="1"/>
</dbReference>
<comment type="caution">
    <text evidence="7">The sequence shown here is derived from an EMBL/GenBank/DDBJ whole genome shotgun (WGS) entry which is preliminary data.</text>
</comment>
<feature type="domain" description="Transketolase N-terminal" evidence="6">
    <location>
        <begin position="11"/>
        <end position="249"/>
    </location>
</feature>
<dbReference type="GO" id="GO:0004802">
    <property type="term" value="F:transketolase activity"/>
    <property type="evidence" value="ECO:0007669"/>
    <property type="project" value="UniProtKB-EC"/>
</dbReference>
<dbReference type="EMBL" id="VSSQ01000249">
    <property type="protein sequence ID" value="MPL88046.1"/>
    <property type="molecule type" value="Genomic_DNA"/>
</dbReference>
<dbReference type="PANTHER" id="PTHR47514:SF1">
    <property type="entry name" value="TRANSKETOLASE N-TERMINAL SECTION-RELATED"/>
    <property type="match status" value="1"/>
</dbReference>
<comment type="cofactor">
    <cofactor evidence="1">
        <name>thiamine diphosphate</name>
        <dbReference type="ChEBI" id="CHEBI:58937"/>
    </cofactor>
</comment>
<dbReference type="InterPro" id="IPR049557">
    <property type="entry name" value="Transketolase_CS"/>
</dbReference>
<keyword evidence="3 7" id="KW-0808">Transferase</keyword>
<dbReference type="EC" id="2.2.1.1" evidence="7"/>
<evidence type="ECO:0000256" key="2">
    <source>
        <dbReference type="ARBA" id="ARBA00007131"/>
    </source>
</evidence>
<dbReference type="InterPro" id="IPR005474">
    <property type="entry name" value="Transketolase_N"/>
</dbReference>
<keyword evidence="5" id="KW-0786">Thiamine pyrophosphate</keyword>
<organism evidence="7">
    <name type="scientific">bioreactor metagenome</name>
    <dbReference type="NCBI Taxonomy" id="1076179"/>
    <lineage>
        <taxon>unclassified sequences</taxon>
        <taxon>metagenomes</taxon>
        <taxon>ecological metagenomes</taxon>
    </lineage>
</organism>
<keyword evidence="4" id="KW-0479">Metal-binding</keyword>
<evidence type="ECO:0000256" key="4">
    <source>
        <dbReference type="ARBA" id="ARBA00022723"/>
    </source>
</evidence>
<dbReference type="Gene3D" id="3.40.50.970">
    <property type="match status" value="1"/>
</dbReference>
<evidence type="ECO:0000259" key="6">
    <source>
        <dbReference type="Pfam" id="PF00456"/>
    </source>
</evidence>
<gene>
    <name evidence="7" type="primary">tkt_8</name>
    <name evidence="7" type="ORF">SDC9_34059</name>
</gene>
<protein>
    <submittedName>
        <fullName evidence="7">Transketolase</fullName>
        <ecNumber evidence="7">2.2.1.1</ecNumber>
    </submittedName>
</protein>
<dbReference type="GO" id="GO:0046872">
    <property type="term" value="F:metal ion binding"/>
    <property type="evidence" value="ECO:0007669"/>
    <property type="project" value="UniProtKB-KW"/>
</dbReference>
<dbReference type="AlphaFoldDB" id="A0A644V9L2"/>
<accession>A0A644V9L2</accession>
<comment type="similarity">
    <text evidence="2">Belongs to the transketolase family.</text>
</comment>
<dbReference type="CDD" id="cd02012">
    <property type="entry name" value="TPP_TK"/>
    <property type="match status" value="1"/>
</dbReference>
<dbReference type="SUPFAM" id="SSF52518">
    <property type="entry name" value="Thiamin diphosphate-binding fold (THDP-binding)"/>
    <property type="match status" value="1"/>
</dbReference>
<evidence type="ECO:0000313" key="7">
    <source>
        <dbReference type="EMBL" id="MPL88046.1"/>
    </source>
</evidence>
<dbReference type="PANTHER" id="PTHR47514">
    <property type="entry name" value="TRANSKETOLASE N-TERMINAL SECTION-RELATED"/>
    <property type="match status" value="1"/>
</dbReference>
<evidence type="ECO:0000256" key="3">
    <source>
        <dbReference type="ARBA" id="ARBA00022679"/>
    </source>
</evidence>
<dbReference type="Pfam" id="PF00456">
    <property type="entry name" value="Transketolase_N"/>
    <property type="match status" value="1"/>
</dbReference>